<evidence type="ECO:0000313" key="1">
    <source>
        <dbReference type="EMBL" id="WAJ27230.1"/>
    </source>
</evidence>
<keyword evidence="2" id="KW-1185">Reference proteome</keyword>
<dbReference type="Proteomes" id="UP001163223">
    <property type="component" value="Chromosome"/>
</dbReference>
<reference evidence="1" key="1">
    <citation type="submission" date="2022-11" db="EMBL/GenBank/DDBJ databases">
        <title>beta-Carotene-producing bacterium, Jeongeuplla avenae sp. nov., alleviates the salt stress of Arabidopsis seedlings.</title>
        <authorList>
            <person name="Jiang L."/>
            <person name="Lee J."/>
        </authorList>
    </citation>
    <scope>NUCLEOTIDE SEQUENCE</scope>
    <source>
        <strain evidence="1">DY_R2A_6</strain>
    </source>
</reference>
<protein>
    <submittedName>
        <fullName evidence="1">DUF427 domain-containing protein</fullName>
    </submittedName>
</protein>
<organism evidence="1 2">
    <name type="scientific">Antarcticirhabdus aurantiaca</name>
    <dbReference type="NCBI Taxonomy" id="2606717"/>
    <lineage>
        <taxon>Bacteria</taxon>
        <taxon>Pseudomonadati</taxon>
        <taxon>Pseudomonadota</taxon>
        <taxon>Alphaproteobacteria</taxon>
        <taxon>Hyphomicrobiales</taxon>
        <taxon>Aurantimonadaceae</taxon>
        <taxon>Antarcticirhabdus</taxon>
    </lineage>
</organism>
<name>A0ACD4NKK2_9HYPH</name>
<proteinExistence type="predicted"/>
<gene>
    <name evidence="1" type="ORF">OXU80_20590</name>
</gene>
<dbReference type="EMBL" id="CP113520">
    <property type="protein sequence ID" value="WAJ27230.1"/>
    <property type="molecule type" value="Genomic_DNA"/>
</dbReference>
<sequence>MTYASPAETRERITIEPSDRPVVVTFHDAVIASTKNSQILNEKGRDPVVYVPMGDVEMAFLEKTPKTTTCPFKGEASYWSISAEGAGAQDAIWAYESPREGVEAIAGHMAFDPRYFRVVVG</sequence>
<accession>A0ACD4NKK2</accession>
<evidence type="ECO:0000313" key="2">
    <source>
        <dbReference type="Proteomes" id="UP001163223"/>
    </source>
</evidence>